<dbReference type="Proteomes" id="UP000188613">
    <property type="component" value="Unassembled WGS sequence"/>
</dbReference>
<comment type="caution">
    <text evidence="3">The sequence shown here is derived from an EMBL/GenBank/DDBJ whole genome shotgun (WGS) entry which is preliminary data.</text>
</comment>
<name>A0A1V2A4F1_9BACI</name>
<reference evidence="3 4" key="1">
    <citation type="submission" date="2016-12" db="EMBL/GenBank/DDBJ databases">
        <title>Domibacillus sp. SAB 38T whole genome sequencing.</title>
        <authorList>
            <person name="Verma A."/>
            <person name="Ojha A.K."/>
            <person name="Krishnamurthi S."/>
        </authorList>
    </citation>
    <scope>NUCLEOTIDE SEQUENCE [LARGE SCALE GENOMIC DNA]</scope>
    <source>
        <strain evidence="3 4">SAB 38</strain>
    </source>
</reference>
<accession>A0A1V2A4F1</accession>
<dbReference type="EMBL" id="MSFI01000030">
    <property type="protein sequence ID" value="OMP65810.1"/>
    <property type="molecule type" value="Genomic_DNA"/>
</dbReference>
<evidence type="ECO:0000313" key="4">
    <source>
        <dbReference type="Proteomes" id="UP000188613"/>
    </source>
</evidence>
<dbReference type="AlphaFoldDB" id="A0A1V2A4F1"/>
<evidence type="ECO:0000256" key="2">
    <source>
        <dbReference type="SAM" id="MobiDB-lite"/>
    </source>
</evidence>
<protein>
    <recommendedName>
        <fullName evidence="5">Flagellar hook-length control protein-like C-terminal domain-containing protein</fullName>
    </recommendedName>
</protein>
<feature type="region of interest" description="Disordered" evidence="2">
    <location>
        <begin position="1"/>
        <end position="45"/>
    </location>
</feature>
<feature type="region of interest" description="Disordered" evidence="2">
    <location>
        <begin position="719"/>
        <end position="744"/>
    </location>
</feature>
<organism evidence="3 4">
    <name type="scientific">Domibacillus epiphyticus</name>
    <dbReference type="NCBI Taxonomy" id="1714355"/>
    <lineage>
        <taxon>Bacteria</taxon>
        <taxon>Bacillati</taxon>
        <taxon>Bacillota</taxon>
        <taxon>Bacilli</taxon>
        <taxon>Bacillales</taxon>
        <taxon>Bacillaceae</taxon>
        <taxon>Domibacillus</taxon>
    </lineage>
</organism>
<gene>
    <name evidence="3" type="ORF">BTO28_15640</name>
</gene>
<evidence type="ECO:0000313" key="3">
    <source>
        <dbReference type="EMBL" id="OMP65810.1"/>
    </source>
</evidence>
<dbReference type="RefSeq" id="WP_076767988.1">
    <property type="nucleotide sequence ID" value="NZ_MSFI01000030.1"/>
</dbReference>
<feature type="compositionally biased region" description="Polar residues" evidence="2">
    <location>
        <begin position="16"/>
        <end position="43"/>
    </location>
</feature>
<dbReference type="OrthoDB" id="2351076at2"/>
<evidence type="ECO:0000256" key="1">
    <source>
        <dbReference type="SAM" id="Coils"/>
    </source>
</evidence>
<dbReference type="STRING" id="1714355.BTO28_15640"/>
<sequence>MKIQSDRAAMPAATVPIQSAPSPVQTESARMTTQEGNSTTANTAKPAPEVAAFTERGMSLTKEAAQAVKTFMETAPGTEAEKLDTLKALAQKGIMPDESKLKAIHAALTGVPFGKEAAEWLKQSGIPFPENTRAAIEKALQLGRMEDAINAMKSRELPADVIKQIEAVLKQHGTAEQTAAALKQIAEAKNIPVTKLLERAAAGEAELLNNAARQKLSEAIQILLKQHPGSSLLTELAKKLDQNAPVQDIIKALRTLFDGDRTGVMRQLSEAFQLSGMASTKLTAALPESGIVIPEAEQIEPAPAQKAAQMIQKEPAFERVLSFIKEAMPELEKAAADLKEAMPQLKQSLEKAELLFASGKEMAARGELMKAVEPLVPPPAVQSAPIIPDELFANVPITAKDVLMTRITEKMSQSAIDFKIFKRDMTRNLQTTELLIAQKAPQQAKPLIERAIKTLDNTILKGDFMLYTDMKTEKELMQASGQLAEARKLLAKGDTQMAGRIVAEVKALIEKITFKPTDARVMHMITQETAETAPRVLAGAMAGLYDTPTARNAFELVRAAGLNYEHEQAAALLKGKAEIPNAVKQALLATMSQQSGEQMSANITGQQLLSKPEPGLQSMMMSLPFLLGGQADNVNVFIRSKNGGNQVDWENCSVHFLFETKKLGPVGITISSADKHLSVKVQNDREDFQKKMEPLTVVLKDRLSDIGYRVGAVQFGTFPNPEQQKTEAKKTEKNGAAKGFDFTI</sequence>
<keyword evidence="4" id="KW-1185">Reference proteome</keyword>
<feature type="compositionally biased region" description="Basic and acidic residues" evidence="2">
    <location>
        <begin position="724"/>
        <end position="735"/>
    </location>
</feature>
<evidence type="ECO:0008006" key="5">
    <source>
        <dbReference type="Google" id="ProtNLM"/>
    </source>
</evidence>
<proteinExistence type="predicted"/>
<feature type="coiled-coil region" evidence="1">
    <location>
        <begin position="321"/>
        <end position="355"/>
    </location>
</feature>
<keyword evidence="1" id="KW-0175">Coiled coil</keyword>